<gene>
    <name evidence="7" type="ORF">RWE15_02805</name>
</gene>
<dbReference type="EMBL" id="JAWDIP010000003">
    <property type="protein sequence ID" value="MDY0393563.1"/>
    <property type="molecule type" value="Genomic_DNA"/>
</dbReference>
<keyword evidence="5 6" id="KW-0472">Membrane</keyword>
<evidence type="ECO:0000256" key="2">
    <source>
        <dbReference type="ARBA" id="ARBA00022475"/>
    </source>
</evidence>
<sequence>MYHADQQRDLEMTAQQSSTIDIRQLIIIGLLILTIIGLAIGVTVFDWYITEIAALFLIMGILAGLVAKFRINEIAEAFVKGCGELVVGGLVVGMAYGILVVLKDSHTIDTILFSVSNLIGQLPTSFSAMGMYIMQSFLNYLVPSGSGQAALTMPIMTPLSDLTGVSRQTAVFAFQLGDGISNAITPTSGVLMASLAIAKIPWIKWLKWTWPLMLISYLVGAVLVTIAHLFVW</sequence>
<evidence type="ECO:0000313" key="8">
    <source>
        <dbReference type="Proteomes" id="UP001281447"/>
    </source>
</evidence>
<dbReference type="InterPro" id="IPR051679">
    <property type="entry name" value="DASS-Related_Transporters"/>
</dbReference>
<feature type="transmembrane region" description="Helical" evidence="6">
    <location>
        <begin position="111"/>
        <end position="133"/>
    </location>
</feature>
<evidence type="ECO:0000256" key="3">
    <source>
        <dbReference type="ARBA" id="ARBA00022692"/>
    </source>
</evidence>
<evidence type="ECO:0000256" key="5">
    <source>
        <dbReference type="ARBA" id="ARBA00023136"/>
    </source>
</evidence>
<keyword evidence="8" id="KW-1185">Reference proteome</keyword>
<comment type="caution">
    <text evidence="7">The sequence shown here is derived from an EMBL/GenBank/DDBJ whole genome shotgun (WGS) entry which is preliminary data.</text>
</comment>
<feature type="transmembrane region" description="Helical" evidence="6">
    <location>
        <begin position="210"/>
        <end position="231"/>
    </location>
</feature>
<dbReference type="InterPro" id="IPR018385">
    <property type="entry name" value="C4_dicarb_anaerob_car-like"/>
</dbReference>
<dbReference type="Pfam" id="PF03606">
    <property type="entry name" value="DcuC"/>
    <property type="match status" value="1"/>
</dbReference>
<evidence type="ECO:0000256" key="6">
    <source>
        <dbReference type="SAM" id="Phobius"/>
    </source>
</evidence>
<keyword evidence="4 6" id="KW-1133">Transmembrane helix</keyword>
<name>A0ABU5C2N0_9BACI</name>
<dbReference type="PANTHER" id="PTHR43652">
    <property type="entry name" value="BASIC AMINO ACID ANTIPORTER YFCC-RELATED"/>
    <property type="match status" value="1"/>
</dbReference>
<feature type="transmembrane region" description="Helical" evidence="6">
    <location>
        <begin position="78"/>
        <end position="99"/>
    </location>
</feature>
<dbReference type="PANTHER" id="PTHR43652:SF2">
    <property type="entry name" value="BASIC AMINO ACID ANTIPORTER YFCC-RELATED"/>
    <property type="match status" value="1"/>
</dbReference>
<protein>
    <submittedName>
        <fullName evidence="7">AbgT family transporter</fullName>
    </submittedName>
</protein>
<keyword evidence="3 6" id="KW-0812">Transmembrane</keyword>
<organism evidence="7 8">
    <name type="scientific">Tigheibacillus halophilus</name>
    <dbReference type="NCBI Taxonomy" id="361280"/>
    <lineage>
        <taxon>Bacteria</taxon>
        <taxon>Bacillati</taxon>
        <taxon>Bacillota</taxon>
        <taxon>Bacilli</taxon>
        <taxon>Bacillales</taxon>
        <taxon>Bacillaceae</taxon>
        <taxon>Tigheibacillus</taxon>
    </lineage>
</organism>
<dbReference type="Proteomes" id="UP001281447">
    <property type="component" value="Unassembled WGS sequence"/>
</dbReference>
<accession>A0ABU5C2N0</accession>
<feature type="transmembrane region" description="Helical" evidence="6">
    <location>
        <begin position="47"/>
        <end position="66"/>
    </location>
</feature>
<evidence type="ECO:0000313" key="7">
    <source>
        <dbReference type="EMBL" id="MDY0393563.1"/>
    </source>
</evidence>
<proteinExistence type="predicted"/>
<feature type="transmembrane region" description="Helical" evidence="6">
    <location>
        <begin position="20"/>
        <end position="41"/>
    </location>
</feature>
<reference evidence="7 8" key="1">
    <citation type="submission" date="2023-10" db="EMBL/GenBank/DDBJ databases">
        <title>Virgibacillus halophilus 5B73C genome.</title>
        <authorList>
            <person name="Miliotis G."/>
            <person name="Sengupta P."/>
            <person name="Hameed A."/>
            <person name="Chuvochina M."/>
            <person name="Mcdonagh F."/>
            <person name="Simpson A.C."/>
            <person name="Singh N.K."/>
            <person name="Rekha P.D."/>
            <person name="Raman K."/>
            <person name="Hugenholtz P."/>
            <person name="Venkateswaran K."/>
        </authorList>
    </citation>
    <scope>NUCLEOTIDE SEQUENCE [LARGE SCALE GENOMIC DNA]</scope>
    <source>
        <strain evidence="7 8">5B73C</strain>
    </source>
</reference>
<evidence type="ECO:0000256" key="4">
    <source>
        <dbReference type="ARBA" id="ARBA00022989"/>
    </source>
</evidence>
<keyword evidence="2" id="KW-1003">Cell membrane</keyword>
<evidence type="ECO:0000256" key="1">
    <source>
        <dbReference type="ARBA" id="ARBA00004651"/>
    </source>
</evidence>
<comment type="subcellular location">
    <subcellularLocation>
        <location evidence="1">Cell membrane</location>
        <topology evidence="1">Multi-pass membrane protein</topology>
    </subcellularLocation>
</comment>